<dbReference type="AlphaFoldDB" id="A0A1F4VCZ8"/>
<keyword evidence="1" id="KW-1133">Transmembrane helix</keyword>
<proteinExistence type="predicted"/>
<dbReference type="Pfam" id="PF18895">
    <property type="entry name" value="T4SS_pilin"/>
    <property type="match status" value="1"/>
</dbReference>
<protein>
    <submittedName>
        <fullName evidence="2">Uncharacterized protein</fullName>
    </submittedName>
</protein>
<feature type="transmembrane region" description="Helical" evidence="1">
    <location>
        <begin position="67"/>
        <end position="94"/>
    </location>
</feature>
<evidence type="ECO:0000313" key="3">
    <source>
        <dbReference type="Proteomes" id="UP000176504"/>
    </source>
</evidence>
<feature type="transmembrane region" description="Helical" evidence="1">
    <location>
        <begin position="20"/>
        <end position="46"/>
    </location>
</feature>
<dbReference type="EMBL" id="MEVI01000004">
    <property type="protein sequence ID" value="OGC54820.1"/>
    <property type="molecule type" value="Genomic_DNA"/>
</dbReference>
<gene>
    <name evidence="2" type="ORF">A3A78_05085</name>
</gene>
<evidence type="ECO:0000313" key="2">
    <source>
        <dbReference type="EMBL" id="OGC54820.1"/>
    </source>
</evidence>
<accession>A0A1F4VCZ8</accession>
<comment type="caution">
    <text evidence="2">The sequence shown here is derived from an EMBL/GenBank/DDBJ whole genome shotgun (WGS) entry which is preliminary data.</text>
</comment>
<organism evidence="2 3">
    <name type="scientific">candidate division WWE3 bacterium RIFCSPLOWO2_01_FULL_41_18</name>
    <dbReference type="NCBI Taxonomy" id="1802625"/>
    <lineage>
        <taxon>Bacteria</taxon>
        <taxon>Katanobacteria</taxon>
    </lineage>
</organism>
<reference evidence="2 3" key="1">
    <citation type="journal article" date="2016" name="Nat. Commun.">
        <title>Thousands of microbial genomes shed light on interconnected biogeochemical processes in an aquifer system.</title>
        <authorList>
            <person name="Anantharaman K."/>
            <person name="Brown C.T."/>
            <person name="Hug L.A."/>
            <person name="Sharon I."/>
            <person name="Castelle C.J."/>
            <person name="Probst A.J."/>
            <person name="Thomas B.C."/>
            <person name="Singh A."/>
            <person name="Wilkins M.J."/>
            <person name="Karaoz U."/>
            <person name="Brodie E.L."/>
            <person name="Williams K.H."/>
            <person name="Hubbard S.S."/>
            <person name="Banfield J.F."/>
        </authorList>
    </citation>
    <scope>NUCLEOTIDE SEQUENCE [LARGE SCALE GENOMIC DNA]</scope>
</reference>
<evidence type="ECO:0000256" key="1">
    <source>
        <dbReference type="SAM" id="Phobius"/>
    </source>
</evidence>
<name>A0A1F4VCZ8_UNCKA</name>
<dbReference type="InterPro" id="IPR043993">
    <property type="entry name" value="T4SS_pilin"/>
</dbReference>
<keyword evidence="1" id="KW-0472">Membrane</keyword>
<keyword evidence="1" id="KW-0812">Transmembrane</keyword>
<dbReference type="Proteomes" id="UP000176504">
    <property type="component" value="Unassembled WGS sequence"/>
</dbReference>
<sequence>MVYAAAVPPDVNNPLPQFTTLAQIFGVIINVVLGVGIALTIIYLILGGIRYIMSQGDPKNTQVAREWLTNAVIGFIVVIGAFVIRTVVISILGATNTVITDVTP</sequence>